<dbReference type="HOGENOM" id="CLU_902786_0_0_5"/>
<dbReference type="Gene3D" id="3.40.50.300">
    <property type="entry name" value="P-loop containing nucleotide triphosphate hydrolases"/>
    <property type="match status" value="1"/>
</dbReference>
<keyword evidence="2" id="KW-1185">Reference proteome</keyword>
<reference evidence="1 2" key="1">
    <citation type="submission" date="2013-03" db="EMBL/GenBank/DDBJ databases">
        <authorList>
            <person name="Fiebig A."/>
            <person name="Goeker M."/>
            <person name="Klenk H.-P.P."/>
        </authorList>
    </citation>
    <scope>NUCLEOTIDE SEQUENCE [LARGE SCALE GENOMIC DNA]</scope>
    <source>
        <strain evidence="2">DSM 19469</strain>
    </source>
</reference>
<name>W8RTD8_9RHOB</name>
<dbReference type="EMBL" id="CP004372">
    <property type="protein sequence ID" value="AHM04474.1"/>
    <property type="molecule type" value="Genomic_DNA"/>
</dbReference>
<dbReference type="Proteomes" id="UP000019593">
    <property type="component" value="Chromosome"/>
</dbReference>
<dbReference type="InterPro" id="IPR027417">
    <property type="entry name" value="P-loop_NTPase"/>
</dbReference>
<dbReference type="SUPFAM" id="SSF52540">
    <property type="entry name" value="P-loop containing nucleoside triphosphate hydrolases"/>
    <property type="match status" value="1"/>
</dbReference>
<sequence>MVFCRARSKGRAPLPDTDTAENDDTALEIALDPEPKAVDRPDPLLDGGYEVLRRSALVYSNFRSGTHMLRSSLIQLTDFQTGGEVFARTNTASGSFSDYVAQPETNTTDLLLDPERHLPLFLAHHISTLDAANPVLFDVKYSQAARLGVDDMTLAPTVLKFFVALHVPILHVIRRDVVAQAISHLLAEQRGRFHAEADASGGSETPTAPVWLNPSEVCDLAQTRREEQRRAQAHLTAISADVCTIFYEDLSGTTLVPELRRISRFLGRYTRVDPGYKPPTRAQNSRLDVANRVEIYDLAMERMPGLVL</sequence>
<evidence type="ECO:0000313" key="2">
    <source>
        <dbReference type="Proteomes" id="UP000019593"/>
    </source>
</evidence>
<organism evidence="1 2">
    <name type="scientific">Roseicyclus elongatus DSM 19469</name>
    <dbReference type="NCBI Taxonomy" id="1294273"/>
    <lineage>
        <taxon>Bacteria</taxon>
        <taxon>Pseudomonadati</taxon>
        <taxon>Pseudomonadota</taxon>
        <taxon>Alphaproteobacteria</taxon>
        <taxon>Rhodobacterales</taxon>
        <taxon>Roseobacteraceae</taxon>
        <taxon>Roseicyclus</taxon>
    </lineage>
</organism>
<evidence type="ECO:0000313" key="1">
    <source>
        <dbReference type="EMBL" id="AHM04474.1"/>
    </source>
</evidence>
<dbReference type="RefSeq" id="WP_025312263.1">
    <property type="nucleotide sequence ID" value="NZ_CP004372.1"/>
</dbReference>
<proteinExistence type="predicted"/>
<dbReference type="KEGG" id="red:roselon_02129"/>
<protein>
    <submittedName>
        <fullName evidence="1">Uncharacterized protein</fullName>
    </submittedName>
</protein>
<dbReference type="AlphaFoldDB" id="W8RTD8"/>
<gene>
    <name evidence="1" type="ORF">roselon_02129</name>
</gene>
<accession>W8RTD8</accession>